<dbReference type="PRINTS" id="PR00080">
    <property type="entry name" value="SDRFAMILY"/>
</dbReference>
<keyword evidence="5" id="KW-1185">Reference proteome</keyword>
<organism evidence="4 5">
    <name type="scientific">Microvirga tunisiensis</name>
    <dbReference type="NCBI Taxonomy" id="2108360"/>
    <lineage>
        <taxon>Bacteria</taxon>
        <taxon>Pseudomonadati</taxon>
        <taxon>Pseudomonadota</taxon>
        <taxon>Alphaproteobacteria</taxon>
        <taxon>Hyphomicrobiales</taxon>
        <taxon>Methylobacteriaceae</taxon>
        <taxon>Microvirga</taxon>
    </lineage>
</organism>
<gene>
    <name evidence="4" type="ORF">FS320_12205</name>
</gene>
<dbReference type="AlphaFoldDB" id="A0A5N7MGG2"/>
<evidence type="ECO:0000313" key="5">
    <source>
        <dbReference type="Proteomes" id="UP000403266"/>
    </source>
</evidence>
<keyword evidence="2" id="KW-0560">Oxidoreductase</keyword>
<evidence type="ECO:0000256" key="1">
    <source>
        <dbReference type="ARBA" id="ARBA00006484"/>
    </source>
</evidence>
<dbReference type="NCBIfam" id="NF005559">
    <property type="entry name" value="PRK07231.1"/>
    <property type="match status" value="1"/>
</dbReference>
<dbReference type="SMART" id="SM00822">
    <property type="entry name" value="PKS_KR"/>
    <property type="match status" value="1"/>
</dbReference>
<feature type="domain" description="Ketoreductase" evidence="3">
    <location>
        <begin position="16"/>
        <end position="194"/>
    </location>
</feature>
<comment type="caution">
    <text evidence="4">The sequence shown here is derived from an EMBL/GenBank/DDBJ whole genome shotgun (WGS) entry which is preliminary data.</text>
</comment>
<dbReference type="CDD" id="cd05233">
    <property type="entry name" value="SDR_c"/>
    <property type="match status" value="1"/>
</dbReference>
<dbReference type="InterPro" id="IPR036291">
    <property type="entry name" value="NAD(P)-bd_dom_sf"/>
</dbReference>
<dbReference type="InterPro" id="IPR057326">
    <property type="entry name" value="KR_dom"/>
</dbReference>
<dbReference type="RefSeq" id="WP_152711833.1">
    <property type="nucleotide sequence ID" value="NZ_VOSJ01000064.1"/>
</dbReference>
<dbReference type="FunFam" id="3.40.50.720:FF:000084">
    <property type="entry name" value="Short-chain dehydrogenase reductase"/>
    <property type="match status" value="1"/>
</dbReference>
<dbReference type="Pfam" id="PF13561">
    <property type="entry name" value="adh_short_C2"/>
    <property type="match status" value="1"/>
</dbReference>
<accession>A0A5N7MGG2</accession>
<dbReference type="OrthoDB" id="9792355at2"/>
<dbReference type="Gene3D" id="3.40.50.720">
    <property type="entry name" value="NAD(P)-binding Rossmann-like Domain"/>
    <property type="match status" value="1"/>
</dbReference>
<dbReference type="PANTHER" id="PTHR42760:SF133">
    <property type="entry name" value="3-OXOACYL-[ACYL-CARRIER-PROTEIN] REDUCTASE"/>
    <property type="match status" value="1"/>
</dbReference>
<protein>
    <submittedName>
        <fullName evidence="4">SDR family oxidoreductase</fullName>
    </submittedName>
</protein>
<evidence type="ECO:0000313" key="4">
    <source>
        <dbReference type="EMBL" id="MPR25967.1"/>
    </source>
</evidence>
<proteinExistence type="inferred from homology"/>
<sequence length="247" mass="25562">MSNTAEKSTARRLADRRILITGAASGIGRATAELFMEEGARVILLDRNSDGAKATLGNGDGVAIGVDITDETAVAQAVEHAASALGGIDGVINAAGIMPTGPTMDITSETWRQVIDVNLSGTFFVAQACLPWLKRKKDSTIVNISSGAGLLPNAPGLVAYAASKGGVIALTKALASDLAPDIRVNCVCPGMVDTPMADRFRANVGNYALKRLADPTEIARAMLFLSCPESSYVTGATLAVDGGRTFH</sequence>
<evidence type="ECO:0000259" key="3">
    <source>
        <dbReference type="SMART" id="SM00822"/>
    </source>
</evidence>
<evidence type="ECO:0000256" key="2">
    <source>
        <dbReference type="ARBA" id="ARBA00023002"/>
    </source>
</evidence>
<name>A0A5N7MGG2_9HYPH</name>
<dbReference type="EMBL" id="VOSK01000036">
    <property type="protein sequence ID" value="MPR25967.1"/>
    <property type="molecule type" value="Genomic_DNA"/>
</dbReference>
<reference evidence="4 5" key="1">
    <citation type="journal article" date="2019" name="Syst. Appl. Microbiol.">
        <title>Microvirga tunisiensis sp. nov., a root nodule symbiotic bacterium isolated from Lupinus micranthus and L. luteus grown in Northern Tunisia.</title>
        <authorList>
            <person name="Msaddak A."/>
            <person name="Rejili M."/>
            <person name="Duran D."/>
            <person name="Mars M."/>
            <person name="Palacios J.M."/>
            <person name="Ruiz-Argueso T."/>
            <person name="Rey L."/>
            <person name="Imperial J."/>
        </authorList>
    </citation>
    <scope>NUCLEOTIDE SEQUENCE [LARGE SCALE GENOMIC DNA]</scope>
    <source>
        <strain evidence="4 5">Lmie10</strain>
    </source>
</reference>
<dbReference type="Proteomes" id="UP000403266">
    <property type="component" value="Unassembled WGS sequence"/>
</dbReference>
<dbReference type="SUPFAM" id="SSF51735">
    <property type="entry name" value="NAD(P)-binding Rossmann-fold domains"/>
    <property type="match status" value="1"/>
</dbReference>
<dbReference type="InterPro" id="IPR002347">
    <property type="entry name" value="SDR_fam"/>
</dbReference>
<dbReference type="PANTHER" id="PTHR42760">
    <property type="entry name" value="SHORT-CHAIN DEHYDROGENASES/REDUCTASES FAMILY MEMBER"/>
    <property type="match status" value="1"/>
</dbReference>
<dbReference type="GO" id="GO:0016616">
    <property type="term" value="F:oxidoreductase activity, acting on the CH-OH group of donors, NAD or NADP as acceptor"/>
    <property type="evidence" value="ECO:0007669"/>
    <property type="project" value="UniProtKB-ARBA"/>
</dbReference>
<comment type="similarity">
    <text evidence="1">Belongs to the short-chain dehydrogenases/reductases (SDR) family.</text>
</comment>
<dbReference type="PRINTS" id="PR00081">
    <property type="entry name" value="GDHRDH"/>
</dbReference>